<accession>A0A0A9HMF1</accession>
<protein>
    <submittedName>
        <fullName evidence="1">Uncharacterized protein</fullName>
    </submittedName>
</protein>
<dbReference type="AlphaFoldDB" id="A0A0A9HMF1"/>
<reference evidence="1" key="1">
    <citation type="submission" date="2014-09" db="EMBL/GenBank/DDBJ databases">
        <authorList>
            <person name="Magalhaes I.L.F."/>
            <person name="Oliveira U."/>
            <person name="Santos F.R."/>
            <person name="Vidigal T.H.D.A."/>
            <person name="Brescovit A.D."/>
            <person name="Santos A.J."/>
        </authorList>
    </citation>
    <scope>NUCLEOTIDE SEQUENCE</scope>
    <source>
        <tissue evidence="1">Shoot tissue taken approximately 20 cm above the soil surface</tissue>
    </source>
</reference>
<reference evidence="1" key="2">
    <citation type="journal article" date="2015" name="Data Brief">
        <title>Shoot transcriptome of the giant reed, Arundo donax.</title>
        <authorList>
            <person name="Barrero R.A."/>
            <person name="Guerrero F.D."/>
            <person name="Moolhuijzen P."/>
            <person name="Goolsby J.A."/>
            <person name="Tidwell J."/>
            <person name="Bellgard S.E."/>
            <person name="Bellgard M.I."/>
        </authorList>
    </citation>
    <scope>NUCLEOTIDE SEQUENCE</scope>
    <source>
        <tissue evidence="1">Shoot tissue taken approximately 20 cm above the soil surface</tissue>
    </source>
</reference>
<name>A0A0A9HMF1_ARUDO</name>
<sequence length="25" mass="2976">MILLFPSRKCWTKKEPTLLMNISPQ</sequence>
<dbReference type="EMBL" id="GBRH01159974">
    <property type="protein sequence ID" value="JAE37922.1"/>
    <property type="molecule type" value="Transcribed_RNA"/>
</dbReference>
<organism evidence="1">
    <name type="scientific">Arundo donax</name>
    <name type="common">Giant reed</name>
    <name type="synonym">Donax arundinaceus</name>
    <dbReference type="NCBI Taxonomy" id="35708"/>
    <lineage>
        <taxon>Eukaryota</taxon>
        <taxon>Viridiplantae</taxon>
        <taxon>Streptophyta</taxon>
        <taxon>Embryophyta</taxon>
        <taxon>Tracheophyta</taxon>
        <taxon>Spermatophyta</taxon>
        <taxon>Magnoliopsida</taxon>
        <taxon>Liliopsida</taxon>
        <taxon>Poales</taxon>
        <taxon>Poaceae</taxon>
        <taxon>PACMAD clade</taxon>
        <taxon>Arundinoideae</taxon>
        <taxon>Arundineae</taxon>
        <taxon>Arundo</taxon>
    </lineage>
</organism>
<evidence type="ECO:0000313" key="1">
    <source>
        <dbReference type="EMBL" id="JAE37922.1"/>
    </source>
</evidence>
<proteinExistence type="predicted"/>